<name>A0A2N6CV13_9GAMM</name>
<accession>A0A2N6CV13</accession>
<dbReference type="InterPro" id="IPR010980">
    <property type="entry name" value="Cyt_c/b562"/>
</dbReference>
<keyword evidence="1" id="KW-0472">Membrane</keyword>
<dbReference type="GO" id="GO:0022900">
    <property type="term" value="P:electron transport chain"/>
    <property type="evidence" value="ECO:0007669"/>
    <property type="project" value="InterPro"/>
</dbReference>
<sequence length="192" mass="21221">MHRCHKSAQYLRTPRLPTGSKCHFQLSGELNMKKEVNTDRLFRSARLALLFAGALLTGVVVAHGGATGVVKERMEMMKDVGDNMKQVGAMIKGRAAFDSMVIAKHAQAISDAAPQIPELFPSDSLHKPTEALPAIWEELDQFSALSVKLGDEAKKLQETAQGRDKRAISRQFAKLGKVCSSCHTDYRKKEEK</sequence>
<dbReference type="InterPro" id="IPR002321">
    <property type="entry name" value="Cyt_c_II"/>
</dbReference>
<dbReference type="GO" id="GO:0009055">
    <property type="term" value="F:electron transfer activity"/>
    <property type="evidence" value="ECO:0007669"/>
    <property type="project" value="InterPro"/>
</dbReference>
<dbReference type="Pfam" id="PF01322">
    <property type="entry name" value="Cytochrom_C_2"/>
    <property type="match status" value="1"/>
</dbReference>
<reference evidence="2 3" key="1">
    <citation type="submission" date="2017-11" db="EMBL/GenBank/DDBJ databases">
        <title>Genome-resolved metagenomics identifies genetic mobility, metabolic interactions, and unexpected diversity in perchlorate-reducing communities.</title>
        <authorList>
            <person name="Barnum T.P."/>
            <person name="Figueroa I.A."/>
            <person name="Carlstrom C.I."/>
            <person name="Lucas L.N."/>
            <person name="Engelbrektson A.L."/>
            <person name="Coates J.D."/>
        </authorList>
    </citation>
    <scope>NUCLEOTIDE SEQUENCE [LARGE SCALE GENOMIC DNA]</scope>
    <source>
        <strain evidence="2">BM301</strain>
    </source>
</reference>
<evidence type="ECO:0000313" key="3">
    <source>
        <dbReference type="Proteomes" id="UP000235015"/>
    </source>
</evidence>
<organism evidence="2 3">
    <name type="scientific">Sedimenticola selenatireducens</name>
    <dbReference type="NCBI Taxonomy" id="191960"/>
    <lineage>
        <taxon>Bacteria</taxon>
        <taxon>Pseudomonadati</taxon>
        <taxon>Pseudomonadota</taxon>
        <taxon>Gammaproteobacteria</taxon>
        <taxon>Chromatiales</taxon>
        <taxon>Sedimenticolaceae</taxon>
        <taxon>Sedimenticola</taxon>
    </lineage>
</organism>
<dbReference type="STRING" id="1111735.GCA_000428045_00006"/>
<proteinExistence type="predicted"/>
<gene>
    <name evidence="2" type="ORF">C0630_13280</name>
</gene>
<evidence type="ECO:0000256" key="1">
    <source>
        <dbReference type="SAM" id="Phobius"/>
    </source>
</evidence>
<dbReference type="GO" id="GO:0020037">
    <property type="term" value="F:heme binding"/>
    <property type="evidence" value="ECO:0007669"/>
    <property type="project" value="InterPro"/>
</dbReference>
<dbReference type="PROSITE" id="PS51009">
    <property type="entry name" value="CYTCII"/>
    <property type="match status" value="1"/>
</dbReference>
<dbReference type="GO" id="GO:0005506">
    <property type="term" value="F:iron ion binding"/>
    <property type="evidence" value="ECO:0007669"/>
    <property type="project" value="InterPro"/>
</dbReference>
<keyword evidence="1" id="KW-1133">Transmembrane helix</keyword>
<evidence type="ECO:0008006" key="4">
    <source>
        <dbReference type="Google" id="ProtNLM"/>
    </source>
</evidence>
<dbReference type="AlphaFoldDB" id="A0A2N6CV13"/>
<evidence type="ECO:0000313" key="2">
    <source>
        <dbReference type="EMBL" id="PLX61021.1"/>
    </source>
</evidence>
<comment type="caution">
    <text evidence="2">The sequence shown here is derived from an EMBL/GenBank/DDBJ whole genome shotgun (WGS) entry which is preliminary data.</text>
</comment>
<dbReference type="EMBL" id="PKUN01000022">
    <property type="protein sequence ID" value="PLX61021.1"/>
    <property type="molecule type" value="Genomic_DNA"/>
</dbReference>
<protein>
    <recommendedName>
        <fullName evidence="4">Cytochrome c</fullName>
    </recommendedName>
</protein>
<keyword evidence="1" id="KW-0812">Transmembrane</keyword>
<dbReference type="Proteomes" id="UP000235015">
    <property type="component" value="Unassembled WGS sequence"/>
</dbReference>
<dbReference type="Gene3D" id="1.20.120.10">
    <property type="entry name" value="Cytochrome c/b562"/>
    <property type="match status" value="1"/>
</dbReference>
<dbReference type="SUPFAM" id="SSF47175">
    <property type="entry name" value="Cytochromes"/>
    <property type="match status" value="1"/>
</dbReference>
<feature type="transmembrane region" description="Helical" evidence="1">
    <location>
        <begin position="47"/>
        <end position="70"/>
    </location>
</feature>